<accession>A0A2P0VMM4</accession>
<name>A0A2P0VMM4_9VIRU</name>
<organism evidence="2">
    <name type="scientific">Tetraselmis virus 1</name>
    <dbReference type="NCBI Taxonomy" id="2060617"/>
    <lineage>
        <taxon>Viruses</taxon>
        <taxon>Varidnaviria</taxon>
        <taxon>Bamfordvirae</taxon>
        <taxon>Nucleocytoviricota</taxon>
        <taxon>Megaviricetes</taxon>
        <taxon>Imitervirales</taxon>
        <taxon>Allomimiviridae</taxon>
        <taxon>Oceanusvirus</taxon>
        <taxon>Oceanusvirus kaneohense</taxon>
    </lineage>
</organism>
<feature type="transmembrane region" description="Helical" evidence="1">
    <location>
        <begin position="118"/>
        <end position="137"/>
    </location>
</feature>
<keyword evidence="3" id="KW-1185">Reference proteome</keyword>
<sequence length="179" mass="19745">MADLITDIDSAYATQVNPIMGYNNHHTGGSSGGLLPPPAVQTNDPVVILPTMSSTPTTTPTYPETVVVDAIKSQHAAANHDHQQVVKPPFVESMDLEPPSLDEEPGYLERLGLRTRDVIRLIILALMVALGISIHWIGSHYITEWLDSSDFNAKQRLAIRLLYPVIIVLVMWNIKAFQP</sequence>
<keyword evidence="1" id="KW-0812">Transmembrane</keyword>
<feature type="transmembrane region" description="Helical" evidence="1">
    <location>
        <begin position="157"/>
        <end position="174"/>
    </location>
</feature>
<gene>
    <name evidence="2" type="ORF">TetV_041</name>
</gene>
<keyword evidence="1" id="KW-1133">Transmembrane helix</keyword>
<proteinExistence type="predicted"/>
<evidence type="ECO:0000313" key="2">
    <source>
        <dbReference type="EMBL" id="AUF82133.1"/>
    </source>
</evidence>
<evidence type="ECO:0000313" key="3">
    <source>
        <dbReference type="Proteomes" id="UP000244773"/>
    </source>
</evidence>
<reference evidence="2" key="1">
    <citation type="journal article" date="2018" name="Virology">
        <title>A giant virus infecting green algae encodes key fermentation genes.</title>
        <authorList>
            <person name="Schvarcz C.R."/>
            <person name="Steward G.F."/>
        </authorList>
    </citation>
    <scope>NUCLEOTIDE SEQUENCE [LARGE SCALE GENOMIC DNA]</scope>
</reference>
<protein>
    <submittedName>
        <fullName evidence="2">Uncharacterized protein</fullName>
    </submittedName>
</protein>
<evidence type="ECO:0000256" key="1">
    <source>
        <dbReference type="SAM" id="Phobius"/>
    </source>
</evidence>
<dbReference type="EMBL" id="KY322437">
    <property type="protein sequence ID" value="AUF82133.1"/>
    <property type="molecule type" value="Genomic_DNA"/>
</dbReference>
<keyword evidence="1" id="KW-0472">Membrane</keyword>
<dbReference type="Proteomes" id="UP000244773">
    <property type="component" value="Segment"/>
</dbReference>